<proteinExistence type="predicted"/>
<dbReference type="OrthoDB" id="19862at10239"/>
<accession>A0A2C9CWZ2</accession>
<evidence type="ECO:0000313" key="3">
    <source>
        <dbReference type="EMBL" id="VUE36126.1"/>
    </source>
</evidence>
<keyword evidence="4" id="KW-1185">Reference proteome</keyword>
<feature type="domain" description="DM2" evidence="1">
    <location>
        <begin position="73"/>
        <end position="160"/>
    </location>
</feature>
<dbReference type="SUPFAM" id="SSF53335">
    <property type="entry name" value="S-adenosyl-L-methionine-dependent methyltransferases"/>
    <property type="match status" value="1"/>
</dbReference>
<dbReference type="GO" id="GO:0032259">
    <property type="term" value="P:methylation"/>
    <property type="evidence" value="ECO:0007669"/>
    <property type="project" value="UniProtKB-KW"/>
</dbReference>
<keyword evidence="2" id="KW-0808">Transferase</keyword>
<dbReference type="GeneID" id="40100498"/>
<protein>
    <submittedName>
        <fullName evidence="2">Putative type II DNA modification enzyme (Methyltransferase)</fullName>
    </submittedName>
</protein>
<dbReference type="Pfam" id="PF26055">
    <property type="entry name" value="Mtase_EDM2"/>
    <property type="match status" value="1"/>
</dbReference>
<dbReference type="Proteomes" id="UP000240931">
    <property type="component" value="Segment"/>
</dbReference>
<dbReference type="EMBL" id="LT960551">
    <property type="protein sequence ID" value="SOK58357.1"/>
    <property type="molecule type" value="Genomic_DNA"/>
</dbReference>
<dbReference type="KEGG" id="vg:40100498"/>
<dbReference type="GO" id="GO:0008168">
    <property type="term" value="F:methyltransferase activity"/>
    <property type="evidence" value="ECO:0007669"/>
    <property type="project" value="UniProtKB-KW"/>
</dbReference>
<organism evidence="2 4">
    <name type="scientific">Yersinia phage fHe-Yen9-04</name>
    <dbReference type="NCBI Taxonomy" id="2052742"/>
    <lineage>
        <taxon>Viruses</taxon>
        <taxon>Duplodnaviria</taxon>
        <taxon>Heunggongvirae</taxon>
        <taxon>Uroviricota</taxon>
        <taxon>Caudoviricetes</taxon>
        <taxon>Eneladusvirus</taxon>
        <taxon>Eneladusvirus Yen904</taxon>
    </lineage>
</organism>
<reference evidence="3 5" key="3">
    <citation type="submission" date="2019-06" db="EMBL/GenBank/DDBJ databases">
        <authorList>
            <person name="Bower L."/>
            <person name="Leinonen R."/>
        </authorList>
    </citation>
    <scope>NUCLEOTIDE SEQUENCE [LARGE SCALE GENOMIC DNA]</scope>
</reference>
<evidence type="ECO:0000259" key="1">
    <source>
        <dbReference type="Pfam" id="PF26055"/>
    </source>
</evidence>
<keyword evidence="2" id="KW-0489">Methyltransferase</keyword>
<dbReference type="Gene3D" id="3.40.50.150">
    <property type="entry name" value="Vaccinia Virus protein VP39"/>
    <property type="match status" value="1"/>
</dbReference>
<sequence>MPRKQIIKKELNDKFYTNPKIAEYYFNELKNILQQFNINVDYFVEPSAGSGSFSSLLSENDFAFDLIPEQLYDGILIKEQDWFTVTENDLKDGKMCIIGNPPFGNRNDLSKGFIKHACKLSTCKVIAFVLPSVFDKLTMQKVFNDEWKLIYNNSLPENSFILDSDPYHVPCVFHVWVRDTEDEISTNLREKEIPLENGIIEFCSKDEATHFVFGAAPHKVIDKDAVLSNNRGYYFKCIMNEDNVVDLFRTISWKDYGKSSVNGGVFWVTKQQIVKIITNIG</sequence>
<evidence type="ECO:0000313" key="4">
    <source>
        <dbReference type="Proteomes" id="UP000240931"/>
    </source>
</evidence>
<name>A0A2C9CWZ2_9CAUD</name>
<dbReference type="InterPro" id="IPR002052">
    <property type="entry name" value="DNA_methylase_N6_adenine_CS"/>
</dbReference>
<dbReference type="Proteomes" id="UP000317227">
    <property type="component" value="Segment"/>
</dbReference>
<dbReference type="InterPro" id="IPR029063">
    <property type="entry name" value="SAM-dependent_MTases_sf"/>
</dbReference>
<reference evidence="2" key="2">
    <citation type="submission" date="2017-10" db="EMBL/GenBank/DDBJ databases">
        <authorList>
            <person name="Banno H."/>
            <person name="Chua N.-H."/>
        </authorList>
    </citation>
    <scope>NUCLEOTIDE SEQUENCE [LARGE SCALE GENOMIC DNA]</scope>
</reference>
<dbReference type="RefSeq" id="YP_009623690.1">
    <property type="nucleotide sequence ID" value="NC_042116.1"/>
</dbReference>
<dbReference type="EMBL" id="LR596615">
    <property type="protein sequence ID" value="VUE36126.1"/>
    <property type="molecule type" value="Genomic_DNA"/>
</dbReference>
<gene>
    <name evidence="2" type="primary">g080</name>
</gene>
<reference evidence="4" key="1">
    <citation type="submission" date="2017-10" db="EMBL/GenBank/DDBJ databases">
        <authorList>
            <person name="Skurnik M."/>
        </authorList>
    </citation>
    <scope>NUCLEOTIDE SEQUENCE [LARGE SCALE GENOMIC DNA]</scope>
</reference>
<evidence type="ECO:0000313" key="2">
    <source>
        <dbReference type="EMBL" id="SOK58357.1"/>
    </source>
</evidence>
<dbReference type="PROSITE" id="PS00092">
    <property type="entry name" value="N6_MTASE"/>
    <property type="match status" value="1"/>
</dbReference>
<evidence type="ECO:0000313" key="5">
    <source>
        <dbReference type="Proteomes" id="UP000317227"/>
    </source>
</evidence>
<dbReference type="InterPro" id="IPR058939">
    <property type="entry name" value="Mtase_EDM2"/>
</dbReference>
<dbReference type="GO" id="GO:0003676">
    <property type="term" value="F:nucleic acid binding"/>
    <property type="evidence" value="ECO:0007669"/>
    <property type="project" value="InterPro"/>
</dbReference>